<reference evidence="1 2" key="1">
    <citation type="journal article" date="2021" name="Sci. Rep.">
        <title>The distribution of antibiotic resistance genes in chicken gut microbiota commensals.</title>
        <authorList>
            <person name="Juricova H."/>
            <person name="Matiasovicova J."/>
            <person name="Kubasova T."/>
            <person name="Cejkova D."/>
            <person name="Rychlik I."/>
        </authorList>
    </citation>
    <scope>NUCLEOTIDE SEQUENCE [LARGE SCALE GENOMIC DNA]</scope>
    <source>
        <strain evidence="1 2">An773</strain>
    </source>
</reference>
<dbReference type="EMBL" id="JACLYY010000005">
    <property type="protein sequence ID" value="MBM6737716.1"/>
    <property type="molecule type" value="Genomic_DNA"/>
</dbReference>
<accession>A0ABS2E7V2</accession>
<name>A0ABS2E7V2_9FIRM</name>
<gene>
    <name evidence="1" type="ORF">H7U36_06275</name>
</gene>
<dbReference type="Proteomes" id="UP000716906">
    <property type="component" value="Unassembled WGS sequence"/>
</dbReference>
<comment type="caution">
    <text evidence="1">The sequence shown here is derived from an EMBL/GenBank/DDBJ whole genome shotgun (WGS) entry which is preliminary data.</text>
</comment>
<proteinExistence type="predicted"/>
<sequence>MSCFKNITVGEMCVWRNEIIRFDPDSSPLVWTHYRTIYEGRIEGYDFSHLSFYIRYSEFGDLNRCFCGERNIWLNYIDLPSPDSRDYNRLFALKDDTVRIEKEGVTYIEPAYRYGGECDFNFNEKKYKLFKEIIGGDAYALDRLEKCRAKHHTLINFSLMQALGNMQKVKGKAPFDRPDVFIHKLNQYFEGSSDAVVCSAGRNREFLEIYLHGFRNIYDYCEKIYFIDSKEFVDEIIRQGALPIAGCRDVIRYMDLADEFWRRKRIKIEEIYRKRS</sequence>
<organism evidence="1 2">
    <name type="scientific">Faecalicatena fissicatena</name>
    <dbReference type="NCBI Taxonomy" id="290055"/>
    <lineage>
        <taxon>Bacteria</taxon>
        <taxon>Bacillati</taxon>
        <taxon>Bacillota</taxon>
        <taxon>Clostridia</taxon>
        <taxon>Lachnospirales</taxon>
        <taxon>Lachnospiraceae</taxon>
        <taxon>Faecalicatena</taxon>
    </lineage>
</organism>
<evidence type="ECO:0000313" key="1">
    <source>
        <dbReference type="EMBL" id="MBM6737716.1"/>
    </source>
</evidence>
<protein>
    <submittedName>
        <fullName evidence="1">Uncharacterized protein</fullName>
    </submittedName>
</protein>
<keyword evidence="2" id="KW-1185">Reference proteome</keyword>
<evidence type="ECO:0000313" key="2">
    <source>
        <dbReference type="Proteomes" id="UP000716906"/>
    </source>
</evidence>